<keyword evidence="2" id="KW-1185">Reference proteome</keyword>
<accession>A0A7G9W4Y3</accession>
<proteinExistence type="predicted"/>
<dbReference type="EMBL" id="CP058559">
    <property type="protein sequence ID" value="QNO13745.1"/>
    <property type="molecule type" value="Genomic_DNA"/>
</dbReference>
<evidence type="ECO:0000313" key="1">
    <source>
        <dbReference type="EMBL" id="QNO13745.1"/>
    </source>
</evidence>
<dbReference type="RefSeq" id="WP_213167410.1">
    <property type="nucleotide sequence ID" value="NZ_CP058559.1"/>
</dbReference>
<protein>
    <submittedName>
        <fullName evidence="1">Uncharacterized protein</fullName>
    </submittedName>
</protein>
<organism evidence="1 2">
    <name type="scientific">Alkalicella caledoniensis</name>
    <dbReference type="NCBI Taxonomy" id="2731377"/>
    <lineage>
        <taxon>Bacteria</taxon>
        <taxon>Bacillati</taxon>
        <taxon>Bacillota</taxon>
        <taxon>Clostridia</taxon>
        <taxon>Eubacteriales</taxon>
        <taxon>Proteinivoracaceae</taxon>
        <taxon>Alkalicella</taxon>
    </lineage>
</organism>
<sequence>MKGLKIGAIIFFFLLGMILILESPRPSSRQTKLIKEDVIETISLKTYQQVRVYVKGVHEVLDEALNDDGKLNYMYTESVKWQDSERAFINIEHDLIRAMGAINDSSPLYDDLKSAKDKLKYGRLNRELEGLIDAHNIVHDLEHFFFYHDRTQQYFGVTKTLSRRIRW</sequence>
<evidence type="ECO:0000313" key="2">
    <source>
        <dbReference type="Proteomes" id="UP000516160"/>
    </source>
</evidence>
<name>A0A7G9W4Y3_ALKCA</name>
<dbReference type="KEGG" id="acae:HYG86_02705"/>
<dbReference type="AlphaFoldDB" id="A0A7G9W4Y3"/>
<reference evidence="1 2" key="1">
    <citation type="submission" date="2020-07" db="EMBL/GenBank/DDBJ databases">
        <title>Alkalicella. sp. LB2 genome.</title>
        <authorList>
            <person name="Postec A."/>
            <person name="Quemeneur M."/>
        </authorList>
    </citation>
    <scope>NUCLEOTIDE SEQUENCE [LARGE SCALE GENOMIC DNA]</scope>
    <source>
        <strain evidence="1 2">LB2</strain>
    </source>
</reference>
<dbReference type="Proteomes" id="UP000516160">
    <property type="component" value="Chromosome"/>
</dbReference>
<gene>
    <name evidence="1" type="ORF">HYG86_02705</name>
</gene>